<sequence length="114" mass="13118">MLEAKEVNKTVLVFEPGELEELLEETRKQAQSLAGRRWTLADVVERLNGYRREDLTNNVIIPKLDELIDEGIILEYPRSVGGNSKRYLFRASRMADWLEDNIKTISSGGWPKVK</sequence>
<name>A0A921B3W2_9LACO</name>
<dbReference type="Proteomes" id="UP000774947">
    <property type="component" value="Unassembled WGS sequence"/>
</dbReference>
<dbReference type="EMBL" id="DYXY01000102">
    <property type="protein sequence ID" value="HJE15234.1"/>
    <property type="molecule type" value="Genomic_DNA"/>
</dbReference>
<dbReference type="InterPro" id="IPR008489">
    <property type="entry name" value="DUF771"/>
</dbReference>
<comment type="caution">
    <text evidence="1">The sequence shown here is derived from an EMBL/GenBank/DDBJ whole genome shotgun (WGS) entry which is preliminary data.</text>
</comment>
<reference evidence="1" key="2">
    <citation type="submission" date="2021-09" db="EMBL/GenBank/DDBJ databases">
        <authorList>
            <person name="Gilroy R."/>
        </authorList>
    </citation>
    <scope>NUCLEOTIDE SEQUENCE</scope>
    <source>
        <strain evidence="1">CHK173-2119</strain>
    </source>
</reference>
<dbReference type="Pfam" id="PF05595">
    <property type="entry name" value="DUF771"/>
    <property type="match status" value="1"/>
</dbReference>
<gene>
    <name evidence="1" type="ORF">K8W17_04070</name>
</gene>
<dbReference type="AlphaFoldDB" id="A0A921B3W2"/>
<organism evidence="1 2">
    <name type="scientific">Lapidilactobacillus dextrinicus</name>
    <dbReference type="NCBI Taxonomy" id="51664"/>
    <lineage>
        <taxon>Bacteria</taxon>
        <taxon>Bacillati</taxon>
        <taxon>Bacillota</taxon>
        <taxon>Bacilli</taxon>
        <taxon>Lactobacillales</taxon>
        <taxon>Lactobacillaceae</taxon>
        <taxon>Lapidilactobacillus</taxon>
    </lineage>
</organism>
<reference evidence="1" key="1">
    <citation type="journal article" date="2021" name="PeerJ">
        <title>Extensive microbial diversity within the chicken gut microbiome revealed by metagenomics and culture.</title>
        <authorList>
            <person name="Gilroy R."/>
            <person name="Ravi A."/>
            <person name="Getino M."/>
            <person name="Pursley I."/>
            <person name="Horton D.L."/>
            <person name="Alikhan N.F."/>
            <person name="Baker D."/>
            <person name="Gharbi K."/>
            <person name="Hall N."/>
            <person name="Watson M."/>
            <person name="Adriaenssens E.M."/>
            <person name="Foster-Nyarko E."/>
            <person name="Jarju S."/>
            <person name="Secka A."/>
            <person name="Antonio M."/>
            <person name="Oren A."/>
            <person name="Chaudhuri R.R."/>
            <person name="La Ragione R."/>
            <person name="Hildebrand F."/>
            <person name="Pallen M.J."/>
        </authorList>
    </citation>
    <scope>NUCLEOTIDE SEQUENCE</scope>
    <source>
        <strain evidence="1">CHK173-2119</strain>
    </source>
</reference>
<accession>A0A921B3W2</accession>
<proteinExistence type="predicted"/>
<protein>
    <submittedName>
        <fullName evidence="1">DUF771 domain-containing protein</fullName>
    </submittedName>
</protein>
<evidence type="ECO:0000313" key="1">
    <source>
        <dbReference type="EMBL" id="HJE15234.1"/>
    </source>
</evidence>
<evidence type="ECO:0000313" key="2">
    <source>
        <dbReference type="Proteomes" id="UP000774947"/>
    </source>
</evidence>